<sequence length="624" mass="67946">MASTQNPSNQDADGSPSHPSPENCRQQLERILACPSLQASPRRKTLLRYLVEETLAKRTEKLKGYSIALSVFGRDGTFDPQSDPVVRLEARRLRRDLDGYYAGAGAHDRLRISIPRGGYIPLFEWTDATPRPAPKPTDDPDLEPPVSIGLMPPDVPTGPMIAISAAPAPSRGKVFTGWRTSRLIMAAGLTAVLLFVIVGMWFAVSNRRHETVARGPSVIVLPFEALSSGEDDRFLAAGLTQELITNFMRFSEFRLYSLPATFGLDAKADPVDLGRNIPISYVVKGNLRSASGSVHVGVQLVDAASGLVLWSETYDRPMMPSALLDVQNELASRIAGVLGQPYGVVNSDAASRLLEKGAAPSMPTYTCMLRAYAYRRTFAADLYTPVRSCIEDSVRRDPGYAAGWAMLGWLHLDAARFHMVPKAAVDGEFAQAYSAAGHAVELDASSVLALEALAAINYYAGNFDESERLQHRALALNPNDPDMLAQFGWRLAARGKWDEGLSYLQRAIDRTINPPGWYFNLITIHQYLQGDYAAALESAERGTSDGSAISWSFVAIAQGALGNRKAAQQALAEMAARSPSMARDPAAAYRQHQGIDTIVESLVAGLRKAGWTEPRVGEDLTVRQ</sequence>
<evidence type="ECO:0008006" key="5">
    <source>
        <dbReference type="Google" id="ProtNLM"/>
    </source>
</evidence>
<keyword evidence="2" id="KW-0812">Transmembrane</keyword>
<keyword evidence="2" id="KW-0472">Membrane</keyword>
<proteinExistence type="predicted"/>
<dbReference type="SUPFAM" id="SSF48452">
    <property type="entry name" value="TPR-like"/>
    <property type="match status" value="1"/>
</dbReference>
<organism evidence="3 4">
    <name type="scientific">Rhizobium mayense</name>
    <dbReference type="NCBI Taxonomy" id="1312184"/>
    <lineage>
        <taxon>Bacteria</taxon>
        <taxon>Pseudomonadati</taxon>
        <taxon>Pseudomonadota</taxon>
        <taxon>Alphaproteobacteria</taxon>
        <taxon>Hyphomicrobiales</taxon>
        <taxon>Rhizobiaceae</taxon>
        <taxon>Rhizobium/Agrobacterium group</taxon>
        <taxon>Rhizobium</taxon>
    </lineage>
</organism>
<comment type="caution">
    <text evidence="3">The sequence shown here is derived from an EMBL/GenBank/DDBJ whole genome shotgun (WGS) entry which is preliminary data.</text>
</comment>
<feature type="region of interest" description="Disordered" evidence="1">
    <location>
        <begin position="1"/>
        <end position="24"/>
    </location>
</feature>
<evidence type="ECO:0000256" key="1">
    <source>
        <dbReference type="SAM" id="MobiDB-lite"/>
    </source>
</evidence>
<gene>
    <name evidence="3" type="ORF">PY649_00900</name>
</gene>
<feature type="compositionally biased region" description="Polar residues" evidence="1">
    <location>
        <begin position="1"/>
        <end position="12"/>
    </location>
</feature>
<feature type="transmembrane region" description="Helical" evidence="2">
    <location>
        <begin position="183"/>
        <end position="204"/>
    </location>
</feature>
<evidence type="ECO:0000313" key="3">
    <source>
        <dbReference type="EMBL" id="MDL2397438.1"/>
    </source>
</evidence>
<dbReference type="PANTHER" id="PTHR12558">
    <property type="entry name" value="CELL DIVISION CYCLE 16,23,27"/>
    <property type="match status" value="1"/>
</dbReference>
<dbReference type="Gene3D" id="1.25.40.10">
    <property type="entry name" value="Tetratricopeptide repeat domain"/>
    <property type="match status" value="1"/>
</dbReference>
<reference evidence="3" key="1">
    <citation type="submission" date="2023-06" db="EMBL/GenBank/DDBJ databases">
        <title>Phylogenetic Diversity of Rhizobium strains.</title>
        <authorList>
            <person name="Moura F.T."/>
            <person name="Helene L.C.F."/>
            <person name="Hungria M."/>
        </authorList>
    </citation>
    <scope>NUCLEOTIDE SEQUENCE</scope>
    <source>
        <strain evidence="3">CCGE526</strain>
    </source>
</reference>
<evidence type="ECO:0000256" key="2">
    <source>
        <dbReference type="SAM" id="Phobius"/>
    </source>
</evidence>
<dbReference type="PANTHER" id="PTHR12558:SF33">
    <property type="entry name" value="BLL7664 PROTEIN"/>
    <property type="match status" value="1"/>
</dbReference>
<keyword evidence="4" id="KW-1185">Reference proteome</keyword>
<keyword evidence="2" id="KW-1133">Transmembrane helix</keyword>
<protein>
    <recommendedName>
        <fullName evidence="5">Adenylate cyclase</fullName>
    </recommendedName>
</protein>
<dbReference type="RefSeq" id="WP_285866196.1">
    <property type="nucleotide sequence ID" value="NZ_JARFYM010000001.1"/>
</dbReference>
<dbReference type="Proteomes" id="UP001172645">
    <property type="component" value="Unassembled WGS sequence"/>
</dbReference>
<dbReference type="EMBL" id="JARFYM010000001">
    <property type="protein sequence ID" value="MDL2397438.1"/>
    <property type="molecule type" value="Genomic_DNA"/>
</dbReference>
<name>A0ABT7JM63_9HYPH</name>
<evidence type="ECO:0000313" key="4">
    <source>
        <dbReference type="Proteomes" id="UP001172645"/>
    </source>
</evidence>
<dbReference type="InterPro" id="IPR011990">
    <property type="entry name" value="TPR-like_helical_dom_sf"/>
</dbReference>
<accession>A0ABT7JM63</accession>